<dbReference type="SUPFAM" id="SSF53756">
    <property type="entry name" value="UDP-Glycosyltransferase/glycogen phosphorylase"/>
    <property type="match status" value="1"/>
</dbReference>
<evidence type="ECO:0000256" key="4">
    <source>
        <dbReference type="ARBA" id="ARBA00022679"/>
    </source>
</evidence>
<keyword evidence="6" id="KW-0472">Membrane</keyword>
<dbReference type="Gene3D" id="3.40.50.2000">
    <property type="entry name" value="Glycogen Phosphorylase B"/>
    <property type="match status" value="1"/>
</dbReference>
<keyword evidence="6" id="KW-0812">Transmembrane</keyword>
<gene>
    <name evidence="7" type="ORF">GPUH_LOCUS6372</name>
</gene>
<evidence type="ECO:0000313" key="8">
    <source>
        <dbReference type="Proteomes" id="UP000271098"/>
    </source>
</evidence>
<reference evidence="7 8" key="1">
    <citation type="submission" date="2018-11" db="EMBL/GenBank/DDBJ databases">
        <authorList>
            <consortium name="Pathogen Informatics"/>
        </authorList>
    </citation>
    <scope>NUCLEOTIDE SEQUENCE [LARGE SCALE GENOMIC DNA]</scope>
</reference>
<evidence type="ECO:0000256" key="5">
    <source>
        <dbReference type="ARBA" id="ARBA00047475"/>
    </source>
</evidence>
<keyword evidence="3" id="KW-0328">Glycosyltransferase</keyword>
<dbReference type="PANTHER" id="PTHR48043">
    <property type="entry name" value="EG:EG0003.4 PROTEIN-RELATED"/>
    <property type="match status" value="1"/>
</dbReference>
<dbReference type="EMBL" id="UYRT01014858">
    <property type="protein sequence ID" value="VDK54471.1"/>
    <property type="molecule type" value="Genomic_DNA"/>
</dbReference>
<dbReference type="PANTHER" id="PTHR48043:SF154">
    <property type="entry name" value="GLUCURONOSYLTRANSFERASE"/>
    <property type="match status" value="1"/>
</dbReference>
<feature type="transmembrane region" description="Helical" evidence="6">
    <location>
        <begin position="132"/>
        <end position="153"/>
    </location>
</feature>
<keyword evidence="6" id="KW-1133">Transmembrane helix</keyword>
<evidence type="ECO:0000256" key="1">
    <source>
        <dbReference type="ARBA" id="ARBA00009995"/>
    </source>
</evidence>
<evidence type="ECO:0000256" key="2">
    <source>
        <dbReference type="ARBA" id="ARBA00012544"/>
    </source>
</evidence>
<keyword evidence="4" id="KW-0808">Transferase</keyword>
<keyword evidence="8" id="KW-1185">Reference proteome</keyword>
<dbReference type="AlphaFoldDB" id="A0A3P6SKA4"/>
<accession>A0A3P6SKA4</accession>
<protein>
    <recommendedName>
        <fullName evidence="2">glucuronosyltransferase</fullName>
        <ecNumber evidence="2">2.4.1.17</ecNumber>
    </recommendedName>
</protein>
<dbReference type="EC" id="2.4.1.17" evidence="2"/>
<proteinExistence type="inferred from homology"/>
<dbReference type="GO" id="GO:0015020">
    <property type="term" value="F:glucuronosyltransferase activity"/>
    <property type="evidence" value="ECO:0007669"/>
    <property type="project" value="UniProtKB-EC"/>
</dbReference>
<dbReference type="Pfam" id="PF00201">
    <property type="entry name" value="UDPGT"/>
    <property type="match status" value="1"/>
</dbReference>
<dbReference type="InterPro" id="IPR002213">
    <property type="entry name" value="UDP_glucos_trans"/>
</dbReference>
<organism evidence="7 8">
    <name type="scientific">Gongylonema pulchrum</name>
    <dbReference type="NCBI Taxonomy" id="637853"/>
    <lineage>
        <taxon>Eukaryota</taxon>
        <taxon>Metazoa</taxon>
        <taxon>Ecdysozoa</taxon>
        <taxon>Nematoda</taxon>
        <taxon>Chromadorea</taxon>
        <taxon>Rhabditida</taxon>
        <taxon>Spirurina</taxon>
        <taxon>Spiruromorpha</taxon>
        <taxon>Spiruroidea</taxon>
        <taxon>Gongylonematidae</taxon>
        <taxon>Gongylonema</taxon>
    </lineage>
</organism>
<dbReference type="InterPro" id="IPR050271">
    <property type="entry name" value="UDP-glycosyltransferase"/>
</dbReference>
<evidence type="ECO:0000256" key="3">
    <source>
        <dbReference type="ARBA" id="ARBA00022676"/>
    </source>
</evidence>
<name>A0A3P6SKA4_9BILA</name>
<comment type="catalytic activity">
    <reaction evidence="5">
        <text>glucuronate acceptor + UDP-alpha-D-glucuronate = acceptor beta-D-glucuronoside + UDP + H(+)</text>
        <dbReference type="Rhea" id="RHEA:21032"/>
        <dbReference type="ChEBI" id="CHEBI:15378"/>
        <dbReference type="ChEBI" id="CHEBI:58052"/>
        <dbReference type="ChEBI" id="CHEBI:58223"/>
        <dbReference type="ChEBI" id="CHEBI:132367"/>
        <dbReference type="ChEBI" id="CHEBI:132368"/>
        <dbReference type="EC" id="2.4.1.17"/>
    </reaction>
</comment>
<sequence>MKRRVLSGHPNLRAFISHCGQNSLTESAHAGVPLICIPLFGDQMRNAKTAEKRQTVVLLHKHEISKEMLISALNEILYGAKYQKSAKLLAQMIREKPFPSKERLLKYTEFAIKYGPIENFDLAANKLTFFQYYLIDIIVPAILVPFLLGYWFLRVLSLFLLRGKFKIE</sequence>
<evidence type="ECO:0000256" key="6">
    <source>
        <dbReference type="SAM" id="Phobius"/>
    </source>
</evidence>
<comment type="similarity">
    <text evidence="1">Belongs to the UDP-glycosyltransferase family.</text>
</comment>
<dbReference type="Proteomes" id="UP000271098">
    <property type="component" value="Unassembled WGS sequence"/>
</dbReference>
<dbReference type="OrthoDB" id="5850613at2759"/>
<evidence type="ECO:0000313" key="7">
    <source>
        <dbReference type="EMBL" id="VDK54471.1"/>
    </source>
</evidence>